<feature type="region of interest" description="Disordered" evidence="1">
    <location>
        <begin position="100"/>
        <end position="200"/>
    </location>
</feature>
<reference evidence="2 3" key="1">
    <citation type="journal article" date="2019" name="Sci. Rep.">
        <title>A multi-omics analysis of the grapevine pathogen Lasiodiplodia theobromae reveals that temperature affects the expression of virulence- and pathogenicity-related genes.</title>
        <authorList>
            <person name="Felix C."/>
            <person name="Meneses R."/>
            <person name="Goncalves M.F.M."/>
            <person name="Tilleman L."/>
            <person name="Duarte A.S."/>
            <person name="Jorrin-Novo J.V."/>
            <person name="Van de Peer Y."/>
            <person name="Deforce D."/>
            <person name="Van Nieuwerburgh F."/>
            <person name="Esteves A.C."/>
            <person name="Alves A."/>
        </authorList>
    </citation>
    <scope>NUCLEOTIDE SEQUENCE [LARGE SCALE GENOMIC DNA]</scope>
    <source>
        <strain evidence="2 3">LA-SOL3</strain>
    </source>
</reference>
<keyword evidence="3" id="KW-1185">Reference proteome</keyword>
<feature type="compositionally biased region" description="Basic and acidic residues" evidence="1">
    <location>
        <begin position="110"/>
        <end position="130"/>
    </location>
</feature>
<comment type="caution">
    <text evidence="2">The sequence shown here is derived from an EMBL/GenBank/DDBJ whole genome shotgun (WGS) entry which is preliminary data.</text>
</comment>
<dbReference type="Proteomes" id="UP000325902">
    <property type="component" value="Unassembled WGS sequence"/>
</dbReference>
<evidence type="ECO:0008006" key="4">
    <source>
        <dbReference type="Google" id="ProtNLM"/>
    </source>
</evidence>
<evidence type="ECO:0000313" key="2">
    <source>
        <dbReference type="EMBL" id="KAB2572595.1"/>
    </source>
</evidence>
<accession>A0A5N5D4F0</accession>
<evidence type="ECO:0000256" key="1">
    <source>
        <dbReference type="SAM" id="MobiDB-lite"/>
    </source>
</evidence>
<name>A0A5N5D4F0_9PEZI</name>
<gene>
    <name evidence="2" type="ORF">DBV05_g8752</name>
</gene>
<dbReference type="AlphaFoldDB" id="A0A5N5D4F0"/>
<evidence type="ECO:0000313" key="3">
    <source>
        <dbReference type="Proteomes" id="UP000325902"/>
    </source>
</evidence>
<sequence length="654" mass="72833">MCSRARAVGFHPTLPPELWDMILGMVDHSTRRSLRLSSRELCRIVTPYVFREIHFDLDEGGVDGLVAIASHGDVRQYVRTLVLQRRRGLRKFPGFSEWEDSIDAGAPATHGEDDGGKGTRGSDDDGRSDVGDGDQSLPEASAAPSKHEVGEARQGLVSVVGEEGGGVNGSGSMSGDLHTIGGERVEEGDDGSGGNQAQQAPWLALSQQERQWLYEEYEADRASAHDYRCRLTCCIRVAAPGCAVLDERICPGPAHDDPAQSVLDGLETAVAGLPKLKEFRHQPAYLFDNLWSRRWRDLRFTSSGIARHTDELEDEDIEAVQLSLSLRALGLAHHAGVTVDCATLFVSGPAFWGASNLRRLWDWDHACDWRTSRQQPFWGLLPFDDEEQAEVHRLKARFGNQEAAVAYREHVIRGLFTMETAFARLSTLDLEIKGGENEMLTSIAPSVASFVTRCGNLERARLVFREDEVFDDSPRIAYPRIRRVDGNAAEQLLTRLARACYWPRLQKLELSVVVEESVLVKFLSNLAPSLRHLLLKHVALVPGGSRWESLLSQLATRLQLSSVELFALEDNARPRGRILLAPMPQFWPSTGKKPVCYSHYESAVTDYVLKRSSTELLLDPATFFRHHIPHCLSAQAWVSECRKRKSEASRAVEA</sequence>
<protein>
    <recommendedName>
        <fullName evidence="4">F-box domain-containing protein</fullName>
    </recommendedName>
</protein>
<proteinExistence type="predicted"/>
<dbReference type="OrthoDB" id="3863059at2759"/>
<organism evidence="2 3">
    <name type="scientific">Lasiodiplodia theobromae</name>
    <dbReference type="NCBI Taxonomy" id="45133"/>
    <lineage>
        <taxon>Eukaryota</taxon>
        <taxon>Fungi</taxon>
        <taxon>Dikarya</taxon>
        <taxon>Ascomycota</taxon>
        <taxon>Pezizomycotina</taxon>
        <taxon>Dothideomycetes</taxon>
        <taxon>Dothideomycetes incertae sedis</taxon>
        <taxon>Botryosphaeriales</taxon>
        <taxon>Botryosphaeriaceae</taxon>
        <taxon>Lasiodiplodia</taxon>
    </lineage>
</organism>
<dbReference type="EMBL" id="VCHE01000075">
    <property type="protein sequence ID" value="KAB2572595.1"/>
    <property type="molecule type" value="Genomic_DNA"/>
</dbReference>